<gene>
    <name evidence="1" type="ORF">SEV965_LOCUS34359</name>
</gene>
<protein>
    <submittedName>
        <fullName evidence="1">Uncharacterized protein</fullName>
    </submittedName>
</protein>
<comment type="caution">
    <text evidence="1">The sequence shown here is derived from an EMBL/GenBank/DDBJ whole genome shotgun (WGS) entry which is preliminary data.</text>
</comment>
<dbReference type="Proteomes" id="UP000663889">
    <property type="component" value="Unassembled WGS sequence"/>
</dbReference>
<dbReference type="AlphaFoldDB" id="A0A815QLQ9"/>
<evidence type="ECO:0000313" key="2">
    <source>
        <dbReference type="Proteomes" id="UP000663889"/>
    </source>
</evidence>
<organism evidence="1 2">
    <name type="scientific">Rotaria sordida</name>
    <dbReference type="NCBI Taxonomy" id="392033"/>
    <lineage>
        <taxon>Eukaryota</taxon>
        <taxon>Metazoa</taxon>
        <taxon>Spiralia</taxon>
        <taxon>Gnathifera</taxon>
        <taxon>Rotifera</taxon>
        <taxon>Eurotatoria</taxon>
        <taxon>Bdelloidea</taxon>
        <taxon>Philodinida</taxon>
        <taxon>Philodinidae</taxon>
        <taxon>Rotaria</taxon>
    </lineage>
</organism>
<evidence type="ECO:0000313" key="1">
    <source>
        <dbReference type="EMBL" id="CAF1464975.1"/>
    </source>
</evidence>
<reference evidence="1" key="1">
    <citation type="submission" date="2021-02" db="EMBL/GenBank/DDBJ databases">
        <authorList>
            <person name="Nowell W R."/>
        </authorList>
    </citation>
    <scope>NUCLEOTIDE SEQUENCE</scope>
</reference>
<proteinExistence type="predicted"/>
<name>A0A815QLQ9_9BILA</name>
<sequence length="219" mass="24627">MRPRAPDMIDFPRESQANVETQAIAAINQFRIATPRTFVRMLDLIRYMSQGNGIVSSTMSNWHFFLLNRTVPSSYFDNTYTPPDSLFSEPRSYGEGGNCSCSTNAMCTSAATLDERFLPGFLVGCEPLEALLQSTLICLYNLTCINALKNMYISSNLSIQALNPTLSSPNITVRSLVDILMIDRWEDNITYDQYYSSCAPLQCSYSLNERADRVVLTCK</sequence>
<accession>A0A815QLQ9</accession>
<dbReference type="EMBL" id="CAJNOU010005058">
    <property type="protein sequence ID" value="CAF1464975.1"/>
    <property type="molecule type" value="Genomic_DNA"/>
</dbReference>